<dbReference type="EMBL" id="MU167320">
    <property type="protein sequence ID" value="KAG0143379.1"/>
    <property type="molecule type" value="Genomic_DNA"/>
</dbReference>
<feature type="compositionally biased region" description="Basic and acidic residues" evidence="1">
    <location>
        <begin position="240"/>
        <end position="250"/>
    </location>
</feature>
<evidence type="ECO:0000313" key="3">
    <source>
        <dbReference type="Proteomes" id="UP000886653"/>
    </source>
</evidence>
<accession>A0A9P6T9B2</accession>
<feature type="compositionally biased region" description="Basic and acidic residues" evidence="1">
    <location>
        <begin position="1"/>
        <end position="14"/>
    </location>
</feature>
<comment type="caution">
    <text evidence="2">The sequence shown here is derived from an EMBL/GenBank/DDBJ whole genome shotgun (WGS) entry which is preliminary data.</text>
</comment>
<sequence>MSSHDPNIHSDPRLPTKRRRLLDDVESEQPDGQVRHVESRRRSGTPPGIDILIQDPPESSGLPSSKRIKTPPSESSSPPPAHFSSLFQFSGSMELEIPNLDGEPIEEEHPRRPLAGLSFEHPRENEQGLRSSPVAQKRKSESSSPLTPVPPISPQIPTTGKESSPTHGRTRKRLKNQASDPDSVSLSSAFPALPGDWSESHSLSEPPTSGRNTVKRRPRQINGLITATAQSPPLPPEPTGAHHKDPIVLG</sequence>
<name>A0A9P6T9B2_9BASI</name>
<feature type="compositionally biased region" description="Polar residues" evidence="1">
    <location>
        <begin position="176"/>
        <end position="188"/>
    </location>
</feature>
<gene>
    <name evidence="2" type="ORF">CROQUDRAFT_184963</name>
</gene>
<evidence type="ECO:0000313" key="2">
    <source>
        <dbReference type="EMBL" id="KAG0143379.1"/>
    </source>
</evidence>
<dbReference type="Proteomes" id="UP000886653">
    <property type="component" value="Unassembled WGS sequence"/>
</dbReference>
<feature type="region of interest" description="Disordered" evidence="1">
    <location>
        <begin position="1"/>
        <end position="250"/>
    </location>
</feature>
<feature type="compositionally biased region" description="Polar residues" evidence="1">
    <location>
        <begin position="155"/>
        <end position="167"/>
    </location>
</feature>
<keyword evidence="3" id="KW-1185">Reference proteome</keyword>
<protein>
    <submittedName>
        <fullName evidence="2">Uncharacterized protein</fullName>
    </submittedName>
</protein>
<dbReference type="AlphaFoldDB" id="A0A9P6T9B2"/>
<feature type="compositionally biased region" description="Polar residues" evidence="1">
    <location>
        <begin position="200"/>
        <end position="212"/>
    </location>
</feature>
<evidence type="ECO:0000256" key="1">
    <source>
        <dbReference type="SAM" id="MobiDB-lite"/>
    </source>
</evidence>
<reference evidence="2" key="1">
    <citation type="submission" date="2013-11" db="EMBL/GenBank/DDBJ databases">
        <title>Genome sequence of the fusiform rust pathogen reveals effectors for host alternation and coevolution with pine.</title>
        <authorList>
            <consortium name="DOE Joint Genome Institute"/>
            <person name="Smith K."/>
            <person name="Pendleton A."/>
            <person name="Kubisiak T."/>
            <person name="Anderson C."/>
            <person name="Salamov A."/>
            <person name="Aerts A."/>
            <person name="Riley R."/>
            <person name="Clum A."/>
            <person name="Lindquist E."/>
            <person name="Ence D."/>
            <person name="Campbell M."/>
            <person name="Kronenberg Z."/>
            <person name="Feau N."/>
            <person name="Dhillon B."/>
            <person name="Hamelin R."/>
            <person name="Burleigh J."/>
            <person name="Smith J."/>
            <person name="Yandell M."/>
            <person name="Nelson C."/>
            <person name="Grigoriev I."/>
            <person name="Davis J."/>
        </authorList>
    </citation>
    <scope>NUCLEOTIDE SEQUENCE</scope>
    <source>
        <strain evidence="2">G11</strain>
    </source>
</reference>
<organism evidence="2 3">
    <name type="scientific">Cronartium quercuum f. sp. fusiforme G11</name>
    <dbReference type="NCBI Taxonomy" id="708437"/>
    <lineage>
        <taxon>Eukaryota</taxon>
        <taxon>Fungi</taxon>
        <taxon>Dikarya</taxon>
        <taxon>Basidiomycota</taxon>
        <taxon>Pucciniomycotina</taxon>
        <taxon>Pucciniomycetes</taxon>
        <taxon>Pucciniales</taxon>
        <taxon>Coleosporiaceae</taxon>
        <taxon>Cronartium</taxon>
    </lineage>
</organism>
<proteinExistence type="predicted"/>